<evidence type="ECO:0000313" key="4">
    <source>
        <dbReference type="Proteomes" id="UP001501523"/>
    </source>
</evidence>
<accession>A0ABN1IE79</accession>
<name>A0ABN1IE79_9GAMM</name>
<keyword evidence="4" id="KW-1185">Reference proteome</keyword>
<keyword evidence="2" id="KW-0560">Oxidoreductase</keyword>
<dbReference type="PANTHER" id="PTHR44196:SF1">
    <property type="entry name" value="DEHYDROGENASE_REDUCTASE SDR FAMILY MEMBER 7B"/>
    <property type="match status" value="1"/>
</dbReference>
<evidence type="ECO:0000256" key="1">
    <source>
        <dbReference type="ARBA" id="ARBA00006484"/>
    </source>
</evidence>
<comment type="similarity">
    <text evidence="1">Belongs to the short-chain dehydrogenases/reductases (SDR) family.</text>
</comment>
<dbReference type="CDD" id="cd05233">
    <property type="entry name" value="SDR_c"/>
    <property type="match status" value="1"/>
</dbReference>
<gene>
    <name evidence="3" type="ORF">GCM10009105_11440</name>
</gene>
<dbReference type="InterPro" id="IPR036291">
    <property type="entry name" value="NAD(P)-bd_dom_sf"/>
</dbReference>
<dbReference type="Gene3D" id="3.40.50.720">
    <property type="entry name" value="NAD(P)-binding Rossmann-like Domain"/>
    <property type="match status" value="1"/>
</dbReference>
<dbReference type="PRINTS" id="PR00081">
    <property type="entry name" value="GDHRDH"/>
</dbReference>
<dbReference type="PANTHER" id="PTHR44196">
    <property type="entry name" value="DEHYDROGENASE/REDUCTASE SDR FAMILY MEMBER 7B"/>
    <property type="match status" value="1"/>
</dbReference>
<evidence type="ECO:0000313" key="3">
    <source>
        <dbReference type="EMBL" id="GAA0710353.1"/>
    </source>
</evidence>
<dbReference type="Proteomes" id="UP001501523">
    <property type="component" value="Unassembled WGS sequence"/>
</dbReference>
<protein>
    <submittedName>
        <fullName evidence="3">SDR family oxidoreductase</fullName>
    </submittedName>
</protein>
<comment type="caution">
    <text evidence="3">The sequence shown here is derived from an EMBL/GenBank/DDBJ whole genome shotgun (WGS) entry which is preliminary data.</text>
</comment>
<dbReference type="Pfam" id="PF00106">
    <property type="entry name" value="adh_short"/>
    <property type="match status" value="1"/>
</dbReference>
<dbReference type="InterPro" id="IPR002347">
    <property type="entry name" value="SDR_fam"/>
</dbReference>
<dbReference type="EMBL" id="BAAAEU010000006">
    <property type="protein sequence ID" value="GAA0710353.1"/>
    <property type="molecule type" value="Genomic_DNA"/>
</dbReference>
<dbReference type="SUPFAM" id="SSF51735">
    <property type="entry name" value="NAD(P)-binding Rossmann-fold domains"/>
    <property type="match status" value="1"/>
</dbReference>
<evidence type="ECO:0000256" key="2">
    <source>
        <dbReference type="ARBA" id="ARBA00023002"/>
    </source>
</evidence>
<dbReference type="RefSeq" id="WP_343788089.1">
    <property type="nucleotide sequence ID" value="NZ_BAAAEU010000006.1"/>
</dbReference>
<proteinExistence type="inferred from homology"/>
<reference evidence="3 4" key="1">
    <citation type="journal article" date="2019" name="Int. J. Syst. Evol. Microbiol.">
        <title>The Global Catalogue of Microorganisms (GCM) 10K type strain sequencing project: providing services to taxonomists for standard genome sequencing and annotation.</title>
        <authorList>
            <consortium name="The Broad Institute Genomics Platform"/>
            <consortium name="The Broad Institute Genome Sequencing Center for Infectious Disease"/>
            <person name="Wu L."/>
            <person name="Ma J."/>
        </authorList>
    </citation>
    <scope>NUCLEOTIDE SEQUENCE [LARGE SCALE GENOMIC DNA]</scope>
    <source>
        <strain evidence="3 4">JCM 15421</strain>
    </source>
</reference>
<organism evidence="3 4">
    <name type="scientific">Dokdonella soli</name>
    <dbReference type="NCBI Taxonomy" id="529810"/>
    <lineage>
        <taxon>Bacteria</taxon>
        <taxon>Pseudomonadati</taxon>
        <taxon>Pseudomonadota</taxon>
        <taxon>Gammaproteobacteria</taxon>
        <taxon>Lysobacterales</taxon>
        <taxon>Rhodanobacteraceae</taxon>
        <taxon>Dokdonella</taxon>
    </lineage>
</organism>
<sequence>MITGASSGIGAEAARHLASRGYRVILVARGQAELESVARSIGDQAVAEACDASSGEQVLALAERVRSTYGAPDVIAHCAGAGQWKLIEDTSPGEALLMMQAPYLAAFNITHAFMRDMLARRSGVIIHVNSPASIFPWPSSVGYAAARWALRGLHESLCQDLTGTGVQSCHVVFGRVDSPYFDHNPGSAAKIPRIGSTVRTLSTDECGRVIAQMAERPKRELLHPFMLRFYGWSYRLAPALVLWLLRFTGAKRR</sequence>